<dbReference type="PANTHER" id="PTHR11712:SF336">
    <property type="entry name" value="3-OXOACYL-[ACYL-CARRIER-PROTEIN] SYNTHASE, MITOCHONDRIAL"/>
    <property type="match status" value="1"/>
</dbReference>
<comment type="similarity">
    <text evidence="2 4">Belongs to the thiolase-like superfamily. Beta-ketoacyl-ACP synthases family.</text>
</comment>
<dbReference type="Pfam" id="PF00109">
    <property type="entry name" value="ketoacyl-synt"/>
    <property type="match status" value="1"/>
</dbReference>
<evidence type="ECO:0000256" key="2">
    <source>
        <dbReference type="ARBA" id="ARBA00008467"/>
    </source>
</evidence>
<dbReference type="GO" id="GO:0004315">
    <property type="term" value="F:3-oxoacyl-[acyl-carrier-protein] synthase activity"/>
    <property type="evidence" value="ECO:0007669"/>
    <property type="project" value="TreeGrafter"/>
</dbReference>
<dbReference type="PATRIC" id="fig|477184.5.peg.242"/>
<evidence type="ECO:0000259" key="5">
    <source>
        <dbReference type="PROSITE" id="PS52004"/>
    </source>
</evidence>
<sequence length="405" mass="41609">MERRKVVITAIGMVTPVGGTAGQTFSALLAGNCGVDRLDGSGIDRRVGYVREDVSAGLHPAQVRMMDRVTLMAQHAAGEAMAQAGLDDSQKVRCGVFVGTGIGGVSTLCEAVEAYHGVVPRRTVLVVPATMPNAPAAHIAQQLRTQAEAQTYTTACSAGAVAIGEAFRRIRDGYLDVAIAGGTESMLTPIIMAAWAQLHVLCADPDNAHDGSCRPFSLRRTGFALAEGAAMLVLESAEHAAARGATPIAEICGYGVSNDGTHPLRPDPDGQALAMSRCLADGGLALDDVGYINAHATGTLVGDRIETAAIRRVFGPRASDLPVSSIKGAIGHAIGAAGAIEAAVTAMAVSRGVVPPTLFFEPGDAHCDLDCVPGSARALPGLRLALSNSFGMGGNNATLAVRRLD</sequence>
<evidence type="ECO:0000313" key="6">
    <source>
        <dbReference type="EMBL" id="EHK68223.1"/>
    </source>
</evidence>
<dbReference type="InterPro" id="IPR014031">
    <property type="entry name" value="Ketoacyl_synth_C"/>
</dbReference>
<accession>H0F0E7</accession>
<organism evidence="6 7">
    <name type="scientific">Achromobacter arsenitoxydans SY8</name>
    <dbReference type="NCBI Taxonomy" id="477184"/>
    <lineage>
        <taxon>Bacteria</taxon>
        <taxon>Pseudomonadati</taxon>
        <taxon>Pseudomonadota</taxon>
        <taxon>Betaproteobacteria</taxon>
        <taxon>Burkholderiales</taxon>
        <taxon>Alcaligenaceae</taxon>
        <taxon>Achromobacter</taxon>
    </lineage>
</organism>
<dbReference type="InterPro" id="IPR020841">
    <property type="entry name" value="PKS_Beta-ketoAc_synthase_dom"/>
</dbReference>
<evidence type="ECO:0000256" key="4">
    <source>
        <dbReference type="RuleBase" id="RU003694"/>
    </source>
</evidence>
<evidence type="ECO:0000256" key="1">
    <source>
        <dbReference type="ARBA" id="ARBA00005194"/>
    </source>
</evidence>
<proteinExistence type="inferred from homology"/>
<dbReference type="Pfam" id="PF02801">
    <property type="entry name" value="Ketoacyl-synt_C"/>
    <property type="match status" value="1"/>
</dbReference>
<dbReference type="InterPro" id="IPR000794">
    <property type="entry name" value="Beta-ketoacyl_synthase"/>
</dbReference>
<dbReference type="PROSITE" id="PS52004">
    <property type="entry name" value="KS3_2"/>
    <property type="match status" value="1"/>
</dbReference>
<dbReference type="OrthoDB" id="9808669at2"/>
<evidence type="ECO:0000313" key="7">
    <source>
        <dbReference type="Proteomes" id="UP000003113"/>
    </source>
</evidence>
<dbReference type="eggNOG" id="COG0304">
    <property type="taxonomic scope" value="Bacteria"/>
</dbReference>
<dbReference type="PANTHER" id="PTHR11712">
    <property type="entry name" value="POLYKETIDE SYNTHASE-RELATED"/>
    <property type="match status" value="1"/>
</dbReference>
<keyword evidence="3 4" id="KW-0808">Transferase</keyword>
<dbReference type="STRING" id="477184.KYC_01250"/>
<dbReference type="Gene3D" id="3.40.47.10">
    <property type="match status" value="1"/>
</dbReference>
<gene>
    <name evidence="6" type="ORF">KYC_01250</name>
</gene>
<comment type="caution">
    <text evidence="6">The sequence shown here is derived from an EMBL/GenBank/DDBJ whole genome shotgun (WGS) entry which is preliminary data.</text>
</comment>
<dbReference type="SUPFAM" id="SSF53901">
    <property type="entry name" value="Thiolase-like"/>
    <property type="match status" value="2"/>
</dbReference>
<dbReference type="EMBL" id="AGUF01000007">
    <property type="protein sequence ID" value="EHK68223.1"/>
    <property type="molecule type" value="Genomic_DNA"/>
</dbReference>
<reference evidence="6 7" key="1">
    <citation type="journal article" date="2012" name="J. Bacteriol.">
        <title>Genome sequence of the highly efficient arsenite-oxidizing bacterium Achromobacter arsenitoxydans SY8.</title>
        <authorList>
            <person name="Li X."/>
            <person name="Hu Y."/>
            <person name="Gong J."/>
            <person name="Lin Y."/>
            <person name="Johnstone L."/>
            <person name="Rensing C."/>
            <person name="Wang G."/>
        </authorList>
    </citation>
    <scope>NUCLEOTIDE SEQUENCE [LARGE SCALE GENOMIC DNA]</scope>
    <source>
        <strain evidence="6 7">SY8</strain>
    </source>
</reference>
<dbReference type="AlphaFoldDB" id="H0F0E7"/>
<evidence type="ECO:0000256" key="3">
    <source>
        <dbReference type="ARBA" id="ARBA00022679"/>
    </source>
</evidence>
<name>H0F0E7_9BURK</name>
<protein>
    <submittedName>
        <fullName evidence="6">3-oxoacyl-[acyl-carrier-protein] synthase</fullName>
    </submittedName>
</protein>
<dbReference type="Proteomes" id="UP000003113">
    <property type="component" value="Unassembled WGS sequence"/>
</dbReference>
<dbReference type="RefSeq" id="WP_008158015.1">
    <property type="nucleotide sequence ID" value="NZ_AGUF01000007.1"/>
</dbReference>
<keyword evidence="7" id="KW-1185">Reference proteome</keyword>
<dbReference type="GO" id="GO:0006633">
    <property type="term" value="P:fatty acid biosynthetic process"/>
    <property type="evidence" value="ECO:0007669"/>
    <property type="project" value="TreeGrafter"/>
</dbReference>
<dbReference type="InterPro" id="IPR014030">
    <property type="entry name" value="Ketoacyl_synth_N"/>
</dbReference>
<feature type="domain" description="Ketosynthase family 3 (KS3)" evidence="5">
    <location>
        <begin position="3"/>
        <end position="403"/>
    </location>
</feature>
<comment type="pathway">
    <text evidence="1">Lipid metabolism; fatty acid biosynthesis.</text>
</comment>
<dbReference type="CDD" id="cd00834">
    <property type="entry name" value="KAS_I_II"/>
    <property type="match status" value="1"/>
</dbReference>
<dbReference type="SMART" id="SM00825">
    <property type="entry name" value="PKS_KS"/>
    <property type="match status" value="1"/>
</dbReference>
<dbReference type="InterPro" id="IPR016039">
    <property type="entry name" value="Thiolase-like"/>
</dbReference>